<proteinExistence type="predicted"/>
<feature type="transmembrane region" description="Helical" evidence="5">
    <location>
        <begin position="264"/>
        <end position="285"/>
    </location>
</feature>
<keyword evidence="8" id="KW-1185">Reference proteome</keyword>
<dbReference type="KEGG" id="ssai:N0B31_20915"/>
<evidence type="ECO:0000313" key="8">
    <source>
        <dbReference type="Proteomes" id="UP001057580"/>
    </source>
</evidence>
<evidence type="ECO:0000256" key="5">
    <source>
        <dbReference type="SAM" id="Phobius"/>
    </source>
</evidence>
<feature type="transmembrane region" description="Helical" evidence="5">
    <location>
        <begin position="38"/>
        <end position="63"/>
    </location>
</feature>
<organism evidence="7 8">
    <name type="scientific">Salinirubellus salinus</name>
    <dbReference type="NCBI Taxonomy" id="1364945"/>
    <lineage>
        <taxon>Archaea</taxon>
        <taxon>Methanobacteriati</taxon>
        <taxon>Methanobacteriota</taxon>
        <taxon>Stenosarchaea group</taxon>
        <taxon>Halobacteria</taxon>
        <taxon>Halobacteriales</taxon>
        <taxon>Natronomonadaceae</taxon>
        <taxon>Salinirubellus</taxon>
    </lineage>
</organism>
<reference evidence="7" key="1">
    <citation type="submission" date="2022-09" db="EMBL/GenBank/DDBJ databases">
        <title>Diverse halophilic archaea isolated from saline environments.</title>
        <authorList>
            <person name="Cui H.-L."/>
        </authorList>
    </citation>
    <scope>NUCLEOTIDE SEQUENCE</scope>
    <source>
        <strain evidence="7">ZS-35-S2</strain>
    </source>
</reference>
<dbReference type="Proteomes" id="UP001057580">
    <property type="component" value="Chromosome"/>
</dbReference>
<protein>
    <submittedName>
        <fullName evidence="7">Sodium:calcium antiporter</fullName>
    </submittedName>
</protein>
<dbReference type="GO" id="GO:0006874">
    <property type="term" value="P:intracellular calcium ion homeostasis"/>
    <property type="evidence" value="ECO:0007669"/>
    <property type="project" value="TreeGrafter"/>
</dbReference>
<gene>
    <name evidence="7" type="ORF">N0B31_20915</name>
</gene>
<dbReference type="GO" id="GO:0005886">
    <property type="term" value="C:plasma membrane"/>
    <property type="evidence" value="ECO:0007669"/>
    <property type="project" value="TreeGrafter"/>
</dbReference>
<evidence type="ECO:0000256" key="2">
    <source>
        <dbReference type="ARBA" id="ARBA00022692"/>
    </source>
</evidence>
<feature type="domain" description="Sodium/calcium exchanger membrane region" evidence="6">
    <location>
        <begin position="171"/>
        <end position="302"/>
    </location>
</feature>
<dbReference type="PANTHER" id="PTHR10846:SF8">
    <property type="entry name" value="INNER MEMBRANE PROTEIN YRBG"/>
    <property type="match status" value="1"/>
</dbReference>
<dbReference type="InterPro" id="IPR004837">
    <property type="entry name" value="NaCa_Exmemb"/>
</dbReference>
<evidence type="ECO:0000256" key="4">
    <source>
        <dbReference type="ARBA" id="ARBA00023136"/>
    </source>
</evidence>
<dbReference type="EMBL" id="CP104003">
    <property type="protein sequence ID" value="UWM54571.1"/>
    <property type="molecule type" value="Genomic_DNA"/>
</dbReference>
<keyword evidence="2 5" id="KW-0812">Transmembrane</keyword>
<dbReference type="Gene3D" id="1.20.1420.30">
    <property type="entry name" value="NCX, central ion-binding region"/>
    <property type="match status" value="1"/>
</dbReference>
<dbReference type="GO" id="GO:0005262">
    <property type="term" value="F:calcium channel activity"/>
    <property type="evidence" value="ECO:0007669"/>
    <property type="project" value="TreeGrafter"/>
</dbReference>
<feature type="transmembrane region" description="Helical" evidence="5">
    <location>
        <begin position="292"/>
        <end position="307"/>
    </location>
</feature>
<dbReference type="AlphaFoldDB" id="A0A9E7U8B0"/>
<dbReference type="InterPro" id="IPR004481">
    <property type="entry name" value="K/Na/Ca-exchanger"/>
</dbReference>
<dbReference type="GO" id="GO:0008273">
    <property type="term" value="F:calcium, potassium:sodium antiporter activity"/>
    <property type="evidence" value="ECO:0007669"/>
    <property type="project" value="TreeGrafter"/>
</dbReference>
<dbReference type="GeneID" id="74944939"/>
<feature type="transmembrane region" description="Helical" evidence="5">
    <location>
        <begin position="102"/>
        <end position="120"/>
    </location>
</feature>
<accession>A0A9E7U8B0</accession>
<evidence type="ECO:0000256" key="1">
    <source>
        <dbReference type="ARBA" id="ARBA00004141"/>
    </source>
</evidence>
<feature type="transmembrane region" description="Helical" evidence="5">
    <location>
        <begin position="171"/>
        <end position="191"/>
    </location>
</feature>
<dbReference type="PANTHER" id="PTHR10846">
    <property type="entry name" value="SODIUM/POTASSIUM/CALCIUM EXCHANGER"/>
    <property type="match status" value="1"/>
</dbReference>
<feature type="transmembrane region" description="Helical" evidence="5">
    <location>
        <begin position="75"/>
        <end position="96"/>
    </location>
</feature>
<sequence length="308" mass="31826">MVLVELGLFGLGLLLLVAGADRAVGAAGDIALHYGLSSFFVGVTVVSVGTSVPEMVTSVLAAYYGAGDLVVGNIVGSETAQMTLAIGVVALVAPIVATRRNVLVYGTAMTLAMIIMLLVLDDARVQRSEGVLMMLAYVNFVYTLYTNEGGEEISEEVIEEELPPPSRAGPVLVGGLVLVVVGGQVMVTNGVALARTAGVSEYLVGLLTGLGTTAPEVFVASIAAYRGDGGISVGSLLGSNITDPVFSLGVGALAFDVVVASPEVLLPSLVYMLVVSVTVLALMYWRRGIDRWAALVCLALYVPTFVVL</sequence>
<dbReference type="InterPro" id="IPR044880">
    <property type="entry name" value="NCX_ion-bd_dom_sf"/>
</dbReference>
<comment type="subcellular location">
    <subcellularLocation>
        <location evidence="1">Membrane</location>
        <topology evidence="1">Multi-pass membrane protein</topology>
    </subcellularLocation>
</comment>
<feature type="transmembrane region" description="Helical" evidence="5">
    <location>
        <begin position="203"/>
        <end position="225"/>
    </location>
</feature>
<dbReference type="Pfam" id="PF01699">
    <property type="entry name" value="Na_Ca_ex"/>
    <property type="match status" value="2"/>
</dbReference>
<name>A0A9E7U8B0_9EURY</name>
<evidence type="ECO:0000256" key="3">
    <source>
        <dbReference type="ARBA" id="ARBA00022989"/>
    </source>
</evidence>
<keyword evidence="4 5" id="KW-0472">Membrane</keyword>
<evidence type="ECO:0000313" key="7">
    <source>
        <dbReference type="EMBL" id="UWM54571.1"/>
    </source>
</evidence>
<evidence type="ECO:0000259" key="6">
    <source>
        <dbReference type="Pfam" id="PF01699"/>
    </source>
</evidence>
<keyword evidence="3 5" id="KW-1133">Transmembrane helix</keyword>
<feature type="domain" description="Sodium/calcium exchanger membrane region" evidence="6">
    <location>
        <begin position="6"/>
        <end position="145"/>
    </location>
</feature>
<dbReference type="RefSeq" id="WP_260593591.1">
    <property type="nucleotide sequence ID" value="NZ_CP104003.1"/>
</dbReference>